<protein>
    <submittedName>
        <fullName evidence="1">Uncharacterized protein</fullName>
    </submittedName>
</protein>
<dbReference type="RefSeq" id="WP_164364967.1">
    <property type="nucleotide sequence ID" value="NZ_CP066776.1"/>
</dbReference>
<dbReference type="KEGG" id="soa:G3M56_000655"/>
<gene>
    <name evidence="1" type="ORF">G3M56_000655</name>
</gene>
<organism evidence="1 2">
    <name type="scientific">Sulfuriroseicoccus oceanibius</name>
    <dbReference type="NCBI Taxonomy" id="2707525"/>
    <lineage>
        <taxon>Bacteria</taxon>
        <taxon>Pseudomonadati</taxon>
        <taxon>Verrucomicrobiota</taxon>
        <taxon>Verrucomicrobiia</taxon>
        <taxon>Verrucomicrobiales</taxon>
        <taxon>Verrucomicrobiaceae</taxon>
        <taxon>Sulfuriroseicoccus</taxon>
    </lineage>
</organism>
<reference evidence="1 2" key="1">
    <citation type="submission" date="2020-12" db="EMBL/GenBank/DDBJ databases">
        <title>Sulforoseuscoccus oceanibium gen. nov., sp. nov., a representative of the phylum Verrucomicrobia with special cytoplasmic membrane, and proposal of Sulforoseuscoccusaceae fam. nov.</title>
        <authorList>
            <person name="Xi F."/>
        </authorList>
    </citation>
    <scope>NUCLEOTIDE SEQUENCE [LARGE SCALE GENOMIC DNA]</scope>
    <source>
        <strain evidence="1 2">T37</strain>
    </source>
</reference>
<name>A0A6B3L9I9_9BACT</name>
<evidence type="ECO:0000313" key="1">
    <source>
        <dbReference type="EMBL" id="QQL45130.1"/>
    </source>
</evidence>
<evidence type="ECO:0000313" key="2">
    <source>
        <dbReference type="Proteomes" id="UP000475117"/>
    </source>
</evidence>
<proteinExistence type="predicted"/>
<accession>A0A6B3L9I9</accession>
<keyword evidence="2" id="KW-1185">Reference proteome</keyword>
<dbReference type="Proteomes" id="UP000475117">
    <property type="component" value="Chromosome"/>
</dbReference>
<sequence length="97" mass="11055">MDEPLSSSGAERYTSELLDALVEREKVIADHAWRDRDADAHLQALIEVSERITRIGNEWMADMDVPIAPRLRHFLEGCSYQKARLWLEGESGSCSPR</sequence>
<dbReference type="EMBL" id="CP066776">
    <property type="protein sequence ID" value="QQL45130.1"/>
    <property type="molecule type" value="Genomic_DNA"/>
</dbReference>
<dbReference type="AlphaFoldDB" id="A0A6B3L9I9"/>